<accession>A0ABY7GLF5</accession>
<evidence type="ECO:0000259" key="8">
    <source>
        <dbReference type="PROSITE" id="PS51352"/>
    </source>
</evidence>
<keyword evidence="2" id="KW-0813">Transport</keyword>
<keyword evidence="10" id="KW-1185">Reference proteome</keyword>
<evidence type="ECO:0000313" key="9">
    <source>
        <dbReference type="EMBL" id="WAR45320.1"/>
    </source>
</evidence>
<dbReference type="Gene3D" id="3.40.30.10">
    <property type="entry name" value="Glutaredoxin"/>
    <property type="match status" value="1"/>
</dbReference>
<keyword evidence="5" id="KW-1015">Disulfide bond</keyword>
<dbReference type="PRINTS" id="PR00421">
    <property type="entry name" value="THIOREDOXIN"/>
</dbReference>
<keyword evidence="4" id="KW-0249">Electron transport</keyword>
<evidence type="ECO:0000256" key="7">
    <source>
        <dbReference type="NCBIfam" id="TIGR01068"/>
    </source>
</evidence>
<name>A0ABY7GLF5_9GAMM</name>
<comment type="similarity">
    <text evidence="1">Belongs to the thioredoxin family.</text>
</comment>
<dbReference type="Proteomes" id="UP001162780">
    <property type="component" value="Chromosome"/>
</dbReference>
<keyword evidence="6" id="KW-0676">Redox-active center</keyword>
<reference evidence="9" key="1">
    <citation type="submission" date="2022-11" db="EMBL/GenBank/DDBJ databases">
        <title>Methylomonas rapida sp. nov., Carotenoid-Producing Obligate Methanotrophs with High Growth Characteristics and Biotechnological Potential.</title>
        <authorList>
            <person name="Tikhonova E.N."/>
            <person name="Suleimanov R.Z."/>
            <person name="Miroshnikov K."/>
            <person name="Oshkin I.Y."/>
            <person name="Belova S.E."/>
            <person name="Danilova O.V."/>
            <person name="Ashikhmin A."/>
            <person name="Konopkin A."/>
            <person name="But S.Y."/>
            <person name="Khmelenina V.N."/>
            <person name="Kuznetsov N."/>
            <person name="Pimenov N.V."/>
            <person name="Dedysh S.N."/>
        </authorList>
    </citation>
    <scope>NUCLEOTIDE SEQUENCE</scope>
    <source>
        <strain evidence="9">MP1</strain>
    </source>
</reference>
<feature type="domain" description="Thioredoxin" evidence="8">
    <location>
        <begin position="12"/>
        <end position="144"/>
    </location>
</feature>
<evidence type="ECO:0000313" key="10">
    <source>
        <dbReference type="Proteomes" id="UP001162780"/>
    </source>
</evidence>
<gene>
    <name evidence="9" type="primary">trxC</name>
    <name evidence="9" type="ORF">NM686_002065</name>
</gene>
<keyword evidence="3" id="KW-0479">Metal-binding</keyword>
<dbReference type="EMBL" id="CP113517">
    <property type="protein sequence ID" value="WAR45320.1"/>
    <property type="molecule type" value="Genomic_DNA"/>
</dbReference>
<dbReference type="RefSeq" id="WP_255190294.1">
    <property type="nucleotide sequence ID" value="NZ_CP113517.1"/>
</dbReference>
<dbReference type="Pfam" id="PF00085">
    <property type="entry name" value="Thioredoxin"/>
    <property type="match status" value="1"/>
</dbReference>
<sequence>MHEFLHLVCPDCLAVNRLPSGRLQQEPKCGKCHRPLFTGHPVELKTGNFDRHLSRSDIPLLVDFWAAWCGPCKMMAPAFLQAAPMLEPAVRLAKVDTEAEPQLGSRFNVRSIPTLILFAGGRELARQSGAIGAQDIVRWVKARL</sequence>
<evidence type="ECO:0000256" key="6">
    <source>
        <dbReference type="ARBA" id="ARBA00023284"/>
    </source>
</evidence>
<evidence type="ECO:0000256" key="4">
    <source>
        <dbReference type="ARBA" id="ARBA00022982"/>
    </source>
</evidence>
<organism evidence="9 10">
    <name type="scientific">Methylomonas rapida</name>
    <dbReference type="NCBI Taxonomy" id="2963939"/>
    <lineage>
        <taxon>Bacteria</taxon>
        <taxon>Pseudomonadati</taxon>
        <taxon>Pseudomonadota</taxon>
        <taxon>Gammaproteobacteria</taxon>
        <taxon>Methylococcales</taxon>
        <taxon>Methylococcaceae</taxon>
        <taxon>Methylomonas</taxon>
    </lineage>
</organism>
<proteinExistence type="inferred from homology"/>
<dbReference type="InterPro" id="IPR013766">
    <property type="entry name" value="Thioredoxin_domain"/>
</dbReference>
<evidence type="ECO:0000256" key="2">
    <source>
        <dbReference type="ARBA" id="ARBA00022448"/>
    </source>
</evidence>
<dbReference type="PROSITE" id="PS51352">
    <property type="entry name" value="THIOREDOXIN_2"/>
    <property type="match status" value="1"/>
</dbReference>
<dbReference type="InterPro" id="IPR049299">
    <property type="entry name" value="Thio2_N"/>
</dbReference>
<dbReference type="InterPro" id="IPR036249">
    <property type="entry name" value="Thioredoxin-like_sf"/>
</dbReference>
<dbReference type="PANTHER" id="PTHR45663">
    <property type="entry name" value="GEO12009P1"/>
    <property type="match status" value="1"/>
</dbReference>
<evidence type="ECO:0000256" key="5">
    <source>
        <dbReference type="ARBA" id="ARBA00023157"/>
    </source>
</evidence>
<dbReference type="PROSITE" id="PS00194">
    <property type="entry name" value="THIOREDOXIN_1"/>
    <property type="match status" value="1"/>
</dbReference>
<dbReference type="SUPFAM" id="SSF52833">
    <property type="entry name" value="Thioredoxin-like"/>
    <property type="match status" value="1"/>
</dbReference>
<dbReference type="NCBIfam" id="NF008229">
    <property type="entry name" value="PRK10996.1"/>
    <property type="match status" value="1"/>
</dbReference>
<dbReference type="NCBIfam" id="TIGR01068">
    <property type="entry name" value="thioredoxin"/>
    <property type="match status" value="1"/>
</dbReference>
<dbReference type="Pfam" id="PF21352">
    <property type="entry name" value="Zn_ribbon_Thio2"/>
    <property type="match status" value="1"/>
</dbReference>
<evidence type="ECO:0000256" key="3">
    <source>
        <dbReference type="ARBA" id="ARBA00022723"/>
    </source>
</evidence>
<dbReference type="CDD" id="cd02947">
    <property type="entry name" value="TRX_family"/>
    <property type="match status" value="1"/>
</dbReference>
<dbReference type="InterPro" id="IPR017937">
    <property type="entry name" value="Thioredoxin_CS"/>
</dbReference>
<evidence type="ECO:0000256" key="1">
    <source>
        <dbReference type="ARBA" id="ARBA00008987"/>
    </source>
</evidence>
<dbReference type="Gene3D" id="2.30.30.380">
    <property type="entry name" value="Zn-finger domain of Sec23/24"/>
    <property type="match status" value="1"/>
</dbReference>
<protein>
    <recommendedName>
        <fullName evidence="7">Thioredoxin</fullName>
    </recommendedName>
</protein>
<dbReference type="InterPro" id="IPR005746">
    <property type="entry name" value="Thioredoxin"/>
</dbReference>
<dbReference type="PANTHER" id="PTHR45663:SF11">
    <property type="entry name" value="GEO12009P1"/>
    <property type="match status" value="1"/>
</dbReference>